<keyword evidence="2" id="KW-1185">Reference proteome</keyword>
<comment type="caution">
    <text evidence="1">The sequence shown here is derived from an EMBL/GenBank/DDBJ whole genome shotgun (WGS) entry which is preliminary data.</text>
</comment>
<organism evidence="1 2">
    <name type="scientific">Confluentibacter flavum</name>
    <dbReference type="NCBI Taxonomy" id="1909700"/>
    <lineage>
        <taxon>Bacteria</taxon>
        <taxon>Pseudomonadati</taxon>
        <taxon>Bacteroidota</taxon>
        <taxon>Flavobacteriia</taxon>
        <taxon>Flavobacteriales</taxon>
        <taxon>Flavobacteriaceae</taxon>
        <taxon>Confluentibacter</taxon>
    </lineage>
</organism>
<dbReference type="OrthoDB" id="5735516at2"/>
<protein>
    <submittedName>
        <fullName evidence="1">Peptidase E</fullName>
    </submittedName>
</protein>
<dbReference type="Pfam" id="PF20420">
    <property type="entry name" value="DUF6702"/>
    <property type="match status" value="1"/>
</dbReference>
<name>A0A2N3HG97_9FLAO</name>
<accession>A0A2N3HG97</accession>
<dbReference type="InterPro" id="IPR046525">
    <property type="entry name" value="DUF6702"/>
</dbReference>
<gene>
    <name evidence="1" type="ORF">CSW08_16020</name>
</gene>
<dbReference type="RefSeq" id="WP_106660876.1">
    <property type="nucleotide sequence ID" value="NZ_PJEO01000054.1"/>
</dbReference>
<dbReference type="AlphaFoldDB" id="A0A2N3HG97"/>
<evidence type="ECO:0000313" key="2">
    <source>
        <dbReference type="Proteomes" id="UP000233435"/>
    </source>
</evidence>
<sequence>MKFIKISILLVVLCVSAFTAVHKFYLSVTQIEYVQDKQSVQIISRIFMDDFENLLRERYDKTINLDDDKKAPIVDDYIQKYLAERIKIKINGKDVNFNFIGKDTDLDVMKVYLEIEGIKEIHSFQITNKVLFDLFDEQQNMVKLKINALFKNYLLTSQNDNAVLNFD</sequence>
<evidence type="ECO:0000313" key="1">
    <source>
        <dbReference type="EMBL" id="PKQ43924.1"/>
    </source>
</evidence>
<proteinExistence type="predicted"/>
<dbReference type="Proteomes" id="UP000233435">
    <property type="component" value="Unassembled WGS sequence"/>
</dbReference>
<dbReference type="EMBL" id="PJEO01000054">
    <property type="protein sequence ID" value="PKQ43924.1"/>
    <property type="molecule type" value="Genomic_DNA"/>
</dbReference>
<reference evidence="1 2" key="1">
    <citation type="submission" date="2017-12" db="EMBL/GenBank/DDBJ databases">
        <title>Confluentibacter flavum sp. nov., isolated from the saline lake.</title>
        <authorList>
            <person name="Yu L."/>
        </authorList>
    </citation>
    <scope>NUCLEOTIDE SEQUENCE [LARGE SCALE GENOMIC DNA]</scope>
    <source>
        <strain evidence="1 2">3B</strain>
    </source>
</reference>